<evidence type="ECO:0000313" key="3">
    <source>
        <dbReference type="Proteomes" id="UP000645257"/>
    </source>
</evidence>
<proteinExistence type="predicted"/>
<protein>
    <recommendedName>
        <fullName evidence="4">EamA-like transporter family protein</fullName>
    </recommendedName>
</protein>
<gene>
    <name evidence="2" type="ORF">GCM10011289_18090</name>
</gene>
<dbReference type="Proteomes" id="UP000645257">
    <property type="component" value="Unassembled WGS sequence"/>
</dbReference>
<dbReference type="SUPFAM" id="SSF103481">
    <property type="entry name" value="Multidrug resistance efflux transporter EmrE"/>
    <property type="match status" value="1"/>
</dbReference>
<dbReference type="InterPro" id="IPR037185">
    <property type="entry name" value="EmrE-like"/>
</dbReference>
<comment type="caution">
    <text evidence="2">The sequence shown here is derived from an EMBL/GenBank/DDBJ whole genome shotgun (WGS) entry which is preliminary data.</text>
</comment>
<keyword evidence="1" id="KW-1133">Transmembrane helix</keyword>
<evidence type="ECO:0000313" key="2">
    <source>
        <dbReference type="EMBL" id="GGY15272.1"/>
    </source>
</evidence>
<name>A0A918P2N0_9NEIS</name>
<keyword evidence="1" id="KW-0812">Transmembrane</keyword>
<evidence type="ECO:0008006" key="4">
    <source>
        <dbReference type="Google" id="ProtNLM"/>
    </source>
</evidence>
<organism evidence="2 3">
    <name type="scientific">Paludibacterium paludis</name>
    <dbReference type="NCBI Taxonomy" id="1225769"/>
    <lineage>
        <taxon>Bacteria</taxon>
        <taxon>Pseudomonadati</taxon>
        <taxon>Pseudomonadota</taxon>
        <taxon>Betaproteobacteria</taxon>
        <taxon>Neisseriales</taxon>
        <taxon>Chromobacteriaceae</taxon>
        <taxon>Paludibacterium</taxon>
    </lineage>
</organism>
<reference evidence="2" key="2">
    <citation type="submission" date="2020-09" db="EMBL/GenBank/DDBJ databases">
        <authorList>
            <person name="Sun Q."/>
            <person name="Kim S."/>
        </authorList>
    </citation>
    <scope>NUCLEOTIDE SEQUENCE</scope>
    <source>
        <strain evidence="2">KCTC 32182</strain>
    </source>
</reference>
<evidence type="ECO:0000256" key="1">
    <source>
        <dbReference type="SAM" id="Phobius"/>
    </source>
</evidence>
<feature type="transmembrane region" description="Helical" evidence="1">
    <location>
        <begin position="29"/>
        <end position="46"/>
    </location>
</feature>
<accession>A0A918P2N0</accession>
<keyword evidence="1" id="KW-0472">Membrane</keyword>
<sequence>MAVSSLGLLSPIMAVALGWLVLEQTMSTVSLFGMATVLASVLAVQWNSAATQA</sequence>
<reference evidence="2" key="1">
    <citation type="journal article" date="2014" name="Int. J. Syst. Evol. Microbiol.">
        <title>Complete genome sequence of Corynebacterium casei LMG S-19264T (=DSM 44701T), isolated from a smear-ripened cheese.</title>
        <authorList>
            <consortium name="US DOE Joint Genome Institute (JGI-PGF)"/>
            <person name="Walter F."/>
            <person name="Albersmeier A."/>
            <person name="Kalinowski J."/>
            <person name="Ruckert C."/>
        </authorList>
    </citation>
    <scope>NUCLEOTIDE SEQUENCE</scope>
    <source>
        <strain evidence="2">KCTC 32182</strain>
    </source>
</reference>
<dbReference type="RefSeq" id="WP_229804629.1">
    <property type="nucleotide sequence ID" value="NZ_BMYX01000009.1"/>
</dbReference>
<dbReference type="EMBL" id="BMYX01000009">
    <property type="protein sequence ID" value="GGY15272.1"/>
    <property type="molecule type" value="Genomic_DNA"/>
</dbReference>
<keyword evidence="3" id="KW-1185">Reference proteome</keyword>
<feature type="transmembrane region" description="Helical" evidence="1">
    <location>
        <begin position="6"/>
        <end position="22"/>
    </location>
</feature>
<dbReference type="AlphaFoldDB" id="A0A918P2N0"/>